<protein>
    <submittedName>
        <fullName evidence="2">Uncharacterized protein</fullName>
    </submittedName>
</protein>
<feature type="region of interest" description="Disordered" evidence="1">
    <location>
        <begin position="1"/>
        <end position="58"/>
    </location>
</feature>
<proteinExistence type="predicted"/>
<evidence type="ECO:0000256" key="1">
    <source>
        <dbReference type="SAM" id="MobiDB-lite"/>
    </source>
</evidence>
<dbReference type="EMBL" id="JANHOH010000018">
    <property type="protein sequence ID" value="MCQ6961601.1"/>
    <property type="molecule type" value="Genomic_DNA"/>
</dbReference>
<feature type="compositionally biased region" description="Pro residues" evidence="1">
    <location>
        <begin position="11"/>
        <end position="27"/>
    </location>
</feature>
<reference evidence="2 3" key="1">
    <citation type="submission" date="2022-07" db="EMBL/GenBank/DDBJ databases">
        <title>Mucilaginibacter sp. JC4.</title>
        <authorList>
            <person name="Le V."/>
            <person name="Ko S.-R."/>
            <person name="Ahn C.-Y."/>
            <person name="Oh H.-M."/>
        </authorList>
    </citation>
    <scope>NUCLEOTIDE SEQUENCE [LARGE SCALE GENOMIC DNA]</scope>
    <source>
        <strain evidence="2 3">JC4</strain>
    </source>
</reference>
<gene>
    <name evidence="2" type="ORF">NPE20_26750</name>
</gene>
<dbReference type="Proteomes" id="UP001204376">
    <property type="component" value="Unassembled WGS sequence"/>
</dbReference>
<comment type="caution">
    <text evidence="2">The sequence shown here is derived from an EMBL/GenBank/DDBJ whole genome shotgun (WGS) entry which is preliminary data.</text>
</comment>
<dbReference type="RefSeq" id="WP_256541768.1">
    <property type="nucleotide sequence ID" value="NZ_JANHOH010000018.1"/>
</dbReference>
<evidence type="ECO:0000313" key="3">
    <source>
        <dbReference type="Proteomes" id="UP001204376"/>
    </source>
</evidence>
<keyword evidence="3" id="KW-1185">Reference proteome</keyword>
<sequence length="67" mass="7435">MKKRSIKVPNEVPPVKQPPEVRPPAAPGLPQIPEEAPAMETEKQSRVSPYDFPPPGEGIFPEIFRTC</sequence>
<organism evidence="2 3">
    <name type="scientific">Mucilaginibacter aquariorum</name>
    <dbReference type="NCBI Taxonomy" id="2967225"/>
    <lineage>
        <taxon>Bacteria</taxon>
        <taxon>Pseudomonadati</taxon>
        <taxon>Bacteroidota</taxon>
        <taxon>Sphingobacteriia</taxon>
        <taxon>Sphingobacteriales</taxon>
        <taxon>Sphingobacteriaceae</taxon>
        <taxon>Mucilaginibacter</taxon>
    </lineage>
</organism>
<accession>A0ABT1TAD8</accession>
<evidence type="ECO:0000313" key="2">
    <source>
        <dbReference type="EMBL" id="MCQ6961601.1"/>
    </source>
</evidence>
<name>A0ABT1TAD8_9SPHI</name>